<sequence length="78" mass="8788">MANKTTNNLSINAHPDSCNSQNPQKRYLPGDVRYQGPTQNKKVSLQQKPVIPSVKKSVSTLSPGKIEQKNEKFVYIFK</sequence>
<name>A0ACB0Y546_MELEN</name>
<comment type="caution">
    <text evidence="1">The sequence shown here is derived from an EMBL/GenBank/DDBJ whole genome shotgun (WGS) entry which is preliminary data.</text>
</comment>
<reference evidence="1" key="1">
    <citation type="submission" date="2023-11" db="EMBL/GenBank/DDBJ databases">
        <authorList>
            <person name="Poullet M."/>
        </authorList>
    </citation>
    <scope>NUCLEOTIDE SEQUENCE</scope>
    <source>
        <strain evidence="1">E1834</strain>
    </source>
</reference>
<dbReference type="Proteomes" id="UP001497535">
    <property type="component" value="Unassembled WGS sequence"/>
</dbReference>
<dbReference type="EMBL" id="CAVMJV010000005">
    <property type="protein sequence ID" value="CAK5031535.1"/>
    <property type="molecule type" value="Genomic_DNA"/>
</dbReference>
<proteinExistence type="predicted"/>
<organism evidence="1 2">
    <name type="scientific">Meloidogyne enterolobii</name>
    <name type="common">Root-knot nematode worm</name>
    <name type="synonym">Meloidogyne mayaguensis</name>
    <dbReference type="NCBI Taxonomy" id="390850"/>
    <lineage>
        <taxon>Eukaryota</taxon>
        <taxon>Metazoa</taxon>
        <taxon>Ecdysozoa</taxon>
        <taxon>Nematoda</taxon>
        <taxon>Chromadorea</taxon>
        <taxon>Rhabditida</taxon>
        <taxon>Tylenchina</taxon>
        <taxon>Tylenchomorpha</taxon>
        <taxon>Tylenchoidea</taxon>
        <taxon>Meloidogynidae</taxon>
        <taxon>Meloidogyninae</taxon>
        <taxon>Meloidogyne</taxon>
    </lineage>
</organism>
<evidence type="ECO:0000313" key="2">
    <source>
        <dbReference type="Proteomes" id="UP001497535"/>
    </source>
</evidence>
<keyword evidence="2" id="KW-1185">Reference proteome</keyword>
<evidence type="ECO:0000313" key="1">
    <source>
        <dbReference type="EMBL" id="CAK5031535.1"/>
    </source>
</evidence>
<protein>
    <submittedName>
        <fullName evidence="1">Uncharacterized protein</fullName>
    </submittedName>
</protein>
<gene>
    <name evidence="1" type="ORF">MENTE1834_LOCUS7554</name>
</gene>
<accession>A0ACB0Y546</accession>